<keyword evidence="2" id="KW-1133">Transmembrane helix</keyword>
<evidence type="ECO:0000313" key="3">
    <source>
        <dbReference type="EMBL" id="QIS62333.1"/>
    </source>
</evidence>
<sequence length="591" mass="66666">MFWIGILILVGGSIALPVTLPAPIGPETAIKVFTLSQETRVPIPPPPLCVAAAHPGKPSVPSRLTLWRSLPSRLIGSGIIYKKKKVVGSCSVSFFGISTKFITRSVPLRVWPADVEGNPVFNLERGEALDLTKDPMYRCDWNTETIQHSTRLSARSVDVYLSSNGLPFADDREWEPSSSENQWQNGLELLISDININDLCAYEPIRSYDGHLLASANLSRIFIGMSDYLRIVLEPEHALARCKHLHLQLFPTDLGIPASINITFQETTDSPRLQATLSATEALFAAEMTAELARLAEQVNYNLVSLDRYLCIQRQQEWAKATSGNSPDELARFITRDPFSSGRLDNGRLWIRIRELLPWDVKLRSIHLLDNGTIEFSYKELTHRLEPVSGLVDHHSSHSALLPPLVELKSGRLVDLRDRMSRAGEEYRWVHTDLTLRAFNFTVTHVPQSSKTEVGSLFSLTQYVGLWDHFTSLLVVPGATVLLLATVILVLWCRVPIMTFLCRHYSKPDSNNRLRVRRSRSSSFADERSRDRTLSDLNSTRRRSLESGNLPHVNQSKTSTPQPPLPETRHHRSHPTRSGWERQELLVSRTC</sequence>
<name>A0A6H0C6Q8_9RHAB</name>
<evidence type="ECO:0000256" key="1">
    <source>
        <dbReference type="SAM" id="MobiDB-lite"/>
    </source>
</evidence>
<feature type="region of interest" description="Disordered" evidence="1">
    <location>
        <begin position="512"/>
        <end position="579"/>
    </location>
</feature>
<proteinExistence type="predicted"/>
<organism evidence="3 4">
    <name type="scientific">Primus virus</name>
    <dbReference type="NCBI Taxonomy" id="2722918"/>
    <lineage>
        <taxon>Viruses</taxon>
        <taxon>Riboviria</taxon>
        <taxon>Orthornavirae</taxon>
        <taxon>Negarnaviricota</taxon>
        <taxon>Haploviricotina</taxon>
        <taxon>Monjiviricetes</taxon>
        <taxon>Mononegavirales</taxon>
        <taxon>Rhabdoviridae</taxon>
        <taxon>Deltarhabdovirinae</taxon>
        <taxon>Primrhavirus</taxon>
        <taxon>Primrhavirus primus</taxon>
    </lineage>
</organism>
<accession>A0A6H0C6Q8</accession>
<feature type="transmembrane region" description="Helical" evidence="2">
    <location>
        <begin position="470"/>
        <end position="493"/>
    </location>
</feature>
<reference evidence="3" key="1">
    <citation type="submission" date="2019-10" db="EMBL/GenBank/DDBJ databases">
        <title>A library preparation optimized for metagenomics of RNA viruses.</title>
        <authorList>
            <person name="Gil P."/>
            <person name="Dupuy V."/>
            <person name="Koual R."/>
            <person name="Exbrayat A."/>
            <person name="Rakotoarivony I."/>
            <person name="Gueye-Fall A."/>
            <person name="Gimmoneau G."/>
            <person name="Marie A."/>
            <person name="Frances B."/>
            <person name="Lambert G."/>
            <person name="Reveillaud J."/>
            <person name="Gardes L."/>
            <person name="Balenghien T."/>
            <person name="Garros C."/>
            <person name="Albina E."/>
            <person name="Gutierrez S."/>
        </authorList>
    </citation>
    <scope>NUCLEOTIDE SEQUENCE</scope>
    <source>
        <strain evidence="3">Ferlo</strain>
    </source>
</reference>
<protein>
    <submittedName>
        <fullName evidence="3">Glycoprotein</fullName>
    </submittedName>
</protein>
<evidence type="ECO:0000256" key="2">
    <source>
        <dbReference type="SAM" id="Phobius"/>
    </source>
</evidence>
<evidence type="ECO:0000313" key="4">
    <source>
        <dbReference type="Proteomes" id="UP001238616"/>
    </source>
</evidence>
<keyword evidence="2" id="KW-0472">Membrane</keyword>
<feature type="compositionally biased region" description="Basic and acidic residues" evidence="1">
    <location>
        <begin position="525"/>
        <end position="534"/>
    </location>
</feature>
<keyword evidence="4" id="KW-1185">Reference proteome</keyword>
<keyword evidence="2" id="KW-0812">Transmembrane</keyword>
<dbReference type="EMBL" id="MN567480">
    <property type="protein sequence ID" value="QIS62333.1"/>
    <property type="molecule type" value="Genomic_RNA"/>
</dbReference>
<dbReference type="Proteomes" id="UP001238616">
    <property type="component" value="Segment"/>
</dbReference>